<sequence>MAAGDGLSRHVGVDVGEARAGTSKVRPEATGGGGGGGGSFAPAPAPVYVTWCYCAGELSGTRCWLLVLD</sequence>
<evidence type="ECO:0000313" key="2">
    <source>
        <dbReference type="EMBL" id="JAD55014.1"/>
    </source>
</evidence>
<dbReference type="AlphaFoldDB" id="A0A0A9ATE4"/>
<reference evidence="2" key="1">
    <citation type="submission" date="2014-09" db="EMBL/GenBank/DDBJ databases">
        <authorList>
            <person name="Magalhaes I.L.F."/>
            <person name="Oliveira U."/>
            <person name="Santos F.R."/>
            <person name="Vidigal T.H.D.A."/>
            <person name="Brescovit A.D."/>
            <person name="Santos A.J."/>
        </authorList>
    </citation>
    <scope>NUCLEOTIDE SEQUENCE</scope>
    <source>
        <tissue evidence="2">Shoot tissue taken approximately 20 cm above the soil surface</tissue>
    </source>
</reference>
<organism evidence="2">
    <name type="scientific">Arundo donax</name>
    <name type="common">Giant reed</name>
    <name type="synonym">Donax arundinaceus</name>
    <dbReference type="NCBI Taxonomy" id="35708"/>
    <lineage>
        <taxon>Eukaryota</taxon>
        <taxon>Viridiplantae</taxon>
        <taxon>Streptophyta</taxon>
        <taxon>Embryophyta</taxon>
        <taxon>Tracheophyta</taxon>
        <taxon>Spermatophyta</taxon>
        <taxon>Magnoliopsida</taxon>
        <taxon>Liliopsida</taxon>
        <taxon>Poales</taxon>
        <taxon>Poaceae</taxon>
        <taxon>PACMAD clade</taxon>
        <taxon>Arundinoideae</taxon>
        <taxon>Arundineae</taxon>
        <taxon>Arundo</taxon>
    </lineage>
</organism>
<protein>
    <submittedName>
        <fullName evidence="2">Uncharacterized protein</fullName>
    </submittedName>
</protein>
<dbReference type="EMBL" id="GBRH01242881">
    <property type="protein sequence ID" value="JAD55014.1"/>
    <property type="molecule type" value="Transcribed_RNA"/>
</dbReference>
<name>A0A0A9ATE4_ARUDO</name>
<evidence type="ECO:0000256" key="1">
    <source>
        <dbReference type="SAM" id="MobiDB-lite"/>
    </source>
</evidence>
<accession>A0A0A9ATE4</accession>
<proteinExistence type="predicted"/>
<feature type="region of interest" description="Disordered" evidence="1">
    <location>
        <begin position="1"/>
        <end position="38"/>
    </location>
</feature>
<reference evidence="2" key="2">
    <citation type="journal article" date="2015" name="Data Brief">
        <title>Shoot transcriptome of the giant reed, Arundo donax.</title>
        <authorList>
            <person name="Barrero R.A."/>
            <person name="Guerrero F.D."/>
            <person name="Moolhuijzen P."/>
            <person name="Goolsby J.A."/>
            <person name="Tidwell J."/>
            <person name="Bellgard S.E."/>
            <person name="Bellgard M.I."/>
        </authorList>
    </citation>
    <scope>NUCLEOTIDE SEQUENCE</scope>
    <source>
        <tissue evidence="2">Shoot tissue taken approximately 20 cm above the soil surface</tissue>
    </source>
</reference>